<dbReference type="PANTHER" id="PTHR30135">
    <property type="entry name" value="UNCHARACTERIZED PROTEIN YVCK-RELATED"/>
    <property type="match status" value="1"/>
</dbReference>
<dbReference type="Gene3D" id="3.40.50.10680">
    <property type="entry name" value="CofD-like domains"/>
    <property type="match status" value="1"/>
</dbReference>
<keyword evidence="1" id="KW-0963">Cytoplasm</keyword>
<evidence type="ECO:0000256" key="1">
    <source>
        <dbReference type="ARBA" id="ARBA00022490"/>
    </source>
</evidence>
<dbReference type="SUPFAM" id="SSF142338">
    <property type="entry name" value="CofD-like"/>
    <property type="match status" value="1"/>
</dbReference>
<sequence>MLNVVVLNGGRGATSLIPALLSRQGLHVTSVVNAYDDGKSTGEIRRFFGMLGPSDIRKVQELMLPNDDPDYPANLHLFRYRFPMDAGADEVKAQLRAFVTGACADLVGSNPTRAKVRLSLQAFLSEFLAGLNAIEEVLGERFRFADCSIMNCLYAGTFLAFNRNIEQATLFIDRLFKLRGTVLPTSIDNKVLVALRENGQMLYSEAEVVELRSNVRIERIYLLDQPLDRERFERLGIQEKRYYLERHHCYVEVSPSVRLVLQQADIIIYAAGTQHSSLYPTYMSVGLAQSIADNRSAFKAIITNIGADYETPRYKASDYIRGAYRYLNLADGRAYAMAELFDVILVNRSRFKAGETYVEYDEEGFVDVPVRRVLDVFESPDAPGRHDGVKLVQSILDLYESASAFRASQ</sequence>
<dbReference type="InterPro" id="IPR010119">
    <property type="entry name" value="Gluconeogen_factor"/>
</dbReference>
<reference evidence="2 3" key="1">
    <citation type="submission" date="2019-03" db="EMBL/GenBank/DDBJ databases">
        <title>Metabolic reconstructions from genomes of highly enriched 'Candidatus Accumulibacter' and 'Candidatus Competibacter' bioreactor populations.</title>
        <authorList>
            <person name="Annavajhala M.K."/>
            <person name="Welles L."/>
            <person name="Abbas B."/>
            <person name="Sorokin D."/>
            <person name="Park H."/>
            <person name="Van Loosdrecht M."/>
            <person name="Chandran K."/>
        </authorList>
    </citation>
    <scope>NUCLEOTIDE SEQUENCE [LARGE SCALE GENOMIC DNA]</scope>
    <source>
        <strain evidence="2 3">SBR_G</strain>
    </source>
</reference>
<keyword evidence="3" id="KW-1185">Reference proteome</keyword>
<comment type="caution">
    <text evidence="2">The sequence shown here is derived from an EMBL/GenBank/DDBJ whole genome shotgun (WGS) entry which is preliminary data.</text>
</comment>
<evidence type="ECO:0000313" key="3">
    <source>
        <dbReference type="Proteomes" id="UP000760480"/>
    </source>
</evidence>
<protein>
    <recommendedName>
        <fullName evidence="4">2-phospho-L-lactate transferase</fullName>
    </recommendedName>
</protein>
<dbReference type="Proteomes" id="UP000760480">
    <property type="component" value="Unassembled WGS sequence"/>
</dbReference>
<name>A0ABX1TMJ2_9GAMM</name>
<dbReference type="PANTHER" id="PTHR30135:SF3">
    <property type="entry name" value="GLUCONEOGENESIS FACTOR-RELATED"/>
    <property type="match status" value="1"/>
</dbReference>
<gene>
    <name evidence="2" type="ORF">E4P82_16380</name>
</gene>
<dbReference type="InterPro" id="IPR002882">
    <property type="entry name" value="CofD"/>
</dbReference>
<organism evidence="2 3">
    <name type="scientific">Candidatus Competibacter phosphatis</name>
    <dbReference type="NCBI Taxonomy" id="221280"/>
    <lineage>
        <taxon>Bacteria</taxon>
        <taxon>Pseudomonadati</taxon>
        <taxon>Pseudomonadota</taxon>
        <taxon>Gammaproteobacteria</taxon>
        <taxon>Candidatus Competibacteraceae</taxon>
        <taxon>Candidatus Competibacter</taxon>
    </lineage>
</organism>
<evidence type="ECO:0000313" key="2">
    <source>
        <dbReference type="EMBL" id="NMQ20632.1"/>
    </source>
</evidence>
<dbReference type="InterPro" id="IPR038136">
    <property type="entry name" value="CofD-like_dom_sf"/>
</dbReference>
<dbReference type="RefSeq" id="WP_169249901.1">
    <property type="nucleotide sequence ID" value="NZ_SPMZ01000056.1"/>
</dbReference>
<evidence type="ECO:0008006" key="4">
    <source>
        <dbReference type="Google" id="ProtNLM"/>
    </source>
</evidence>
<accession>A0ABX1TMJ2</accession>
<dbReference type="EMBL" id="SPMZ01000056">
    <property type="protein sequence ID" value="NMQ20632.1"/>
    <property type="molecule type" value="Genomic_DNA"/>
</dbReference>
<dbReference type="Pfam" id="PF01933">
    <property type="entry name" value="CofD"/>
    <property type="match status" value="1"/>
</dbReference>
<proteinExistence type="predicted"/>